<evidence type="ECO:0000259" key="9">
    <source>
        <dbReference type="PROSITE" id="PS50056"/>
    </source>
</evidence>
<evidence type="ECO:0000256" key="1">
    <source>
        <dbReference type="ARBA" id="ARBA00007315"/>
    </source>
</evidence>
<evidence type="ECO:0000313" key="10">
    <source>
        <dbReference type="EMBL" id="JAP53702.1"/>
    </source>
</evidence>
<dbReference type="PROSITE" id="PS50054">
    <property type="entry name" value="TYR_PHOSPHATASE_DUAL"/>
    <property type="match status" value="1"/>
</dbReference>
<protein>
    <recommendedName>
        <fullName evidence="2">protein-tyrosine-phosphatase</fullName>
        <ecNumber evidence="2">3.1.3.48</ecNumber>
    </recommendedName>
</protein>
<reference evidence="10" key="1">
    <citation type="submission" date="2016-01" db="EMBL/GenBank/DDBJ databases">
        <title>Reference transcriptome for the parasite Schistocephalus solidus: insights into the molecular evolution of parasitism.</title>
        <authorList>
            <person name="Hebert F.O."/>
            <person name="Grambauer S."/>
            <person name="Barber I."/>
            <person name="Landry C.R."/>
            <person name="Aubin-Horth N."/>
        </authorList>
    </citation>
    <scope>NUCLEOTIDE SEQUENCE</scope>
</reference>
<organism evidence="10">
    <name type="scientific">Schistocephalus solidus</name>
    <name type="common">Tapeworm</name>
    <dbReference type="NCBI Taxonomy" id="70667"/>
    <lineage>
        <taxon>Eukaryota</taxon>
        <taxon>Metazoa</taxon>
        <taxon>Spiralia</taxon>
        <taxon>Lophotrochozoa</taxon>
        <taxon>Platyhelminthes</taxon>
        <taxon>Cestoda</taxon>
        <taxon>Eucestoda</taxon>
        <taxon>Diphyllobothriidea</taxon>
        <taxon>Diphyllobothriidae</taxon>
        <taxon>Schistocephalus</taxon>
    </lineage>
</organism>
<dbReference type="InterPro" id="IPR016130">
    <property type="entry name" value="Tyr_Pase_AS"/>
</dbReference>
<dbReference type="InterPro" id="IPR000387">
    <property type="entry name" value="Tyr_Pase_dom"/>
</dbReference>
<dbReference type="PROSITE" id="PS00383">
    <property type="entry name" value="TYR_PHOSPHATASE_1"/>
    <property type="match status" value="1"/>
</dbReference>
<dbReference type="SMART" id="SM00404">
    <property type="entry name" value="PTPc_motif"/>
    <property type="match status" value="1"/>
</dbReference>
<keyword evidence="6" id="KW-0131">Cell cycle</keyword>
<dbReference type="CDD" id="cd14499">
    <property type="entry name" value="CDC14_C"/>
    <property type="match status" value="1"/>
</dbReference>
<feature type="region of interest" description="Disordered" evidence="7">
    <location>
        <begin position="744"/>
        <end position="771"/>
    </location>
</feature>
<comment type="similarity">
    <text evidence="1">Belongs to the protein-tyrosine phosphatase family. Non-receptor class CDC14 subfamily.</text>
</comment>
<dbReference type="EMBL" id="GEEE01009523">
    <property type="protein sequence ID" value="JAP53702.1"/>
    <property type="molecule type" value="Transcribed_RNA"/>
</dbReference>
<keyword evidence="4" id="KW-0378">Hydrolase</keyword>
<name>A0A0X3PYM1_SCHSO</name>
<dbReference type="SUPFAM" id="SSF52799">
    <property type="entry name" value="(Phosphotyrosine protein) phosphatases II"/>
    <property type="match status" value="2"/>
</dbReference>
<feature type="region of interest" description="Disordered" evidence="7">
    <location>
        <begin position="660"/>
        <end position="695"/>
    </location>
</feature>
<feature type="compositionally biased region" description="Low complexity" evidence="7">
    <location>
        <begin position="660"/>
        <end position="676"/>
    </location>
</feature>
<dbReference type="Pfam" id="PF00782">
    <property type="entry name" value="DSPc"/>
    <property type="match status" value="1"/>
</dbReference>
<dbReference type="AlphaFoldDB" id="A0A0X3PYM1"/>
<dbReference type="PANTHER" id="PTHR23339">
    <property type="entry name" value="TYROSINE SPECIFIC PROTEIN PHOSPHATASE AND DUAL SPECIFICITY PROTEIN PHOSPHATASE"/>
    <property type="match status" value="1"/>
</dbReference>
<dbReference type="EC" id="3.1.3.48" evidence="2"/>
<dbReference type="CDD" id="cd17657">
    <property type="entry name" value="CDC14_N"/>
    <property type="match status" value="1"/>
</dbReference>
<feature type="domain" description="Tyrosine-protein phosphatase" evidence="8">
    <location>
        <begin position="202"/>
        <end position="350"/>
    </location>
</feature>
<evidence type="ECO:0000256" key="3">
    <source>
        <dbReference type="ARBA" id="ARBA00022618"/>
    </source>
</evidence>
<dbReference type="InterPro" id="IPR029260">
    <property type="entry name" value="DSPn"/>
</dbReference>
<evidence type="ECO:0000259" key="8">
    <source>
        <dbReference type="PROSITE" id="PS50054"/>
    </source>
</evidence>
<dbReference type="GO" id="GO:0004725">
    <property type="term" value="F:protein tyrosine phosphatase activity"/>
    <property type="evidence" value="ECO:0007669"/>
    <property type="project" value="UniProtKB-EC"/>
</dbReference>
<evidence type="ECO:0000256" key="5">
    <source>
        <dbReference type="ARBA" id="ARBA00022912"/>
    </source>
</evidence>
<dbReference type="InterPro" id="IPR003595">
    <property type="entry name" value="Tyr_Pase_cat"/>
</dbReference>
<dbReference type="SMART" id="SM00195">
    <property type="entry name" value="DSPc"/>
    <property type="match status" value="1"/>
</dbReference>
<feature type="domain" description="Tyrosine specific protein phosphatases" evidence="9">
    <location>
        <begin position="275"/>
        <end position="337"/>
    </location>
</feature>
<dbReference type="GO" id="GO:0051301">
    <property type="term" value="P:cell division"/>
    <property type="evidence" value="ECO:0007669"/>
    <property type="project" value="UniProtKB-KW"/>
</dbReference>
<dbReference type="Gene3D" id="3.90.190.10">
    <property type="entry name" value="Protein tyrosine phosphatase superfamily"/>
    <property type="match status" value="2"/>
</dbReference>
<evidence type="ECO:0000256" key="2">
    <source>
        <dbReference type="ARBA" id="ARBA00013064"/>
    </source>
</evidence>
<keyword evidence="3" id="KW-0132">Cell division</keyword>
<gene>
    <name evidence="10" type="ORF">TR140278</name>
</gene>
<keyword evidence="5" id="KW-0904">Protein phosphatase</keyword>
<dbReference type="InterPro" id="IPR050561">
    <property type="entry name" value="PTP"/>
</dbReference>
<evidence type="ECO:0000256" key="4">
    <source>
        <dbReference type="ARBA" id="ARBA00022801"/>
    </source>
</evidence>
<dbReference type="InterPro" id="IPR044506">
    <property type="entry name" value="CDC14_C"/>
</dbReference>
<dbReference type="InterPro" id="IPR020422">
    <property type="entry name" value="TYR_PHOSPHATASE_DUAL_dom"/>
</dbReference>
<dbReference type="PROSITE" id="PS50056">
    <property type="entry name" value="TYR_PHOSPHATASE_2"/>
    <property type="match status" value="1"/>
</dbReference>
<evidence type="ECO:0000256" key="6">
    <source>
        <dbReference type="ARBA" id="ARBA00023306"/>
    </source>
</evidence>
<proteinExistence type="inferred from homology"/>
<dbReference type="Pfam" id="PF14671">
    <property type="entry name" value="DSPn"/>
    <property type="match status" value="1"/>
</dbReference>
<sequence length="977" mass="108514">MLSKIANKRSENYPDMFNNSACILKDRFYFAAAHRLPPSSISVCTFSTDDEIIYENFYADFGPFNLAQLCRYCKRLDRKLKSATLSKMKVVHICSYDIRKRTNAAFLVGCYQVIYLKRSAEEAYQCLLTGNIPSFTPYRDAAFGPSTFHLNLLACLQAVSKAVKCGFLNFETFNLDEYEYYEKVENGDLSWIIPKKFIAFSGPHSQSMLDHGRLGCCYPVHSPEYYLPYFRKAGVSTVIRLNKKIYDASRFTDAGFQHYDLFFPDGGVPPDSIMRQFLDISEKSPGAIAVHCKAGLGRTGTLIACYMMKHFRFSAAEAIAWVRICRPGSIIGRQQNWLADRQAWCWTEGDLLRQAKSQQEKSPLLTTSVFIAPGSVTMPEKTTSKWNYEHANPTYLPIVNDQNSSSPSAWPAEFRTSMNSGTTDNHCWRPLPTAGKKSNTSSTIPESPSVCRISAMGDGNATVYRHRVQVKPPGLTASATSPDFDRLDESRGTKVGSALLMSLSGSADSPDACNAERAQTSSTSALTQGDQLNRIKLIRKRTKNRNINGDFRVDSEDVLGTLASSYPRSRMVGAHLDDEDEEVVQAYDLAVTSNDSAGIIKTDDRVFKPCESVAITLSKLSMAPHRNRSREFEDHLSHSSLQLGSSRVVVSTASVSTSTAHGAASSSLGLDGTSLLRHSFPPEQQPPPSPAVQVSEPLLPRFPRLPPFARPRGAFVSARIKPTIGTARTITNENEEAVLAAAVEEEEKGDARSGRRHNGCRSSSRSKTGDRFTETVIRRISDSTENGNGSKSNGNDTKAAITITLRRPIRSTLDCRKPIPKPRLLPRQLVNSTDGPIWRANHYEASQWSAEPPAPSHKKVDFSPRVFAAQEDKFPSGHPYFLRSFRVLHKSMDDISTSLPHSRQSSAIAVGGIDQCIHRYPTESRNRYQDYRSCTNDDIRRNSNPLNVGPLRSTLSLSRLRPSVSLACCSLYKVNLK</sequence>
<accession>A0A0X3PYM1</accession>
<dbReference type="InterPro" id="IPR000340">
    <property type="entry name" value="Dual-sp_phosphatase_cat-dom"/>
</dbReference>
<dbReference type="FunFam" id="3.90.190.10:FF:000006">
    <property type="entry name" value="Dual specificity protein phosphatase CDC14B"/>
    <property type="match status" value="1"/>
</dbReference>
<dbReference type="InterPro" id="IPR029021">
    <property type="entry name" value="Prot-tyrosine_phosphatase-like"/>
</dbReference>
<evidence type="ECO:0000256" key="7">
    <source>
        <dbReference type="SAM" id="MobiDB-lite"/>
    </source>
</evidence>